<dbReference type="PANTHER" id="PTHR47623:SF1">
    <property type="entry name" value="OS09G0287300 PROTEIN"/>
    <property type="match status" value="1"/>
</dbReference>
<dbReference type="EMBL" id="VSZS01000061">
    <property type="protein sequence ID" value="TYR32843.1"/>
    <property type="molecule type" value="Genomic_DNA"/>
</dbReference>
<dbReference type="InterPro" id="IPR013078">
    <property type="entry name" value="His_Pase_superF_clade-1"/>
</dbReference>
<dbReference type="Pfam" id="PF00300">
    <property type="entry name" value="His_Phos_1"/>
    <property type="match status" value="1"/>
</dbReference>
<organism evidence="1 2">
    <name type="scientific">Neoaquamicrobium microcysteis</name>
    <dbReference type="NCBI Taxonomy" id="2682781"/>
    <lineage>
        <taxon>Bacteria</taxon>
        <taxon>Pseudomonadati</taxon>
        <taxon>Pseudomonadota</taxon>
        <taxon>Alphaproteobacteria</taxon>
        <taxon>Hyphomicrobiales</taxon>
        <taxon>Phyllobacteriaceae</taxon>
        <taxon>Neoaquamicrobium</taxon>
    </lineage>
</organism>
<dbReference type="RefSeq" id="WP_148914606.1">
    <property type="nucleotide sequence ID" value="NZ_VSZS01000061.1"/>
</dbReference>
<accession>A0A5D4GXZ0</accession>
<dbReference type="InterPro" id="IPR029033">
    <property type="entry name" value="His_PPase_superfam"/>
</dbReference>
<dbReference type="Gene3D" id="3.40.50.1240">
    <property type="entry name" value="Phosphoglycerate mutase-like"/>
    <property type="match status" value="1"/>
</dbReference>
<dbReference type="Proteomes" id="UP000323258">
    <property type="component" value="Unassembled WGS sequence"/>
</dbReference>
<dbReference type="CDD" id="cd07067">
    <property type="entry name" value="HP_PGM_like"/>
    <property type="match status" value="1"/>
</dbReference>
<protein>
    <submittedName>
        <fullName evidence="1">Histidine phosphatase family protein</fullName>
    </submittedName>
</protein>
<dbReference type="PANTHER" id="PTHR47623">
    <property type="entry name" value="OS09G0287300 PROTEIN"/>
    <property type="match status" value="1"/>
</dbReference>
<sequence>MTAKTLLLMRHAKSDWADAALDDFDRPIAERGRLAAPLMGREIARRGWAPDAALVSSAIRTRQTWELVAAQLPRSVAVNYDRTIYEAPARRILDAVRKTPEAVTTLLVIGHNPGLEDLSVLLAGPESDRDALARLTGKFPTAGLACFAFGGPWARLERGGARLEAFIRPKDLA</sequence>
<name>A0A5D4GXZ0_9HYPH</name>
<comment type="caution">
    <text evidence="1">The sequence shown here is derived from an EMBL/GenBank/DDBJ whole genome shotgun (WGS) entry which is preliminary data.</text>
</comment>
<reference evidence="1 2" key="2">
    <citation type="submission" date="2019-09" db="EMBL/GenBank/DDBJ databases">
        <title>Mesorhizobium sp. MaA-C15 isolated from Microcystis aeruginosa.</title>
        <authorList>
            <person name="Jeong S.E."/>
            <person name="Jin H.M."/>
            <person name="Jeon C.O."/>
        </authorList>
    </citation>
    <scope>NUCLEOTIDE SEQUENCE [LARGE SCALE GENOMIC DNA]</scope>
    <source>
        <strain evidence="1 2">MaA-C15</strain>
    </source>
</reference>
<dbReference type="OrthoDB" id="9810154at2"/>
<reference evidence="1 2" key="1">
    <citation type="submission" date="2019-08" db="EMBL/GenBank/DDBJ databases">
        <authorList>
            <person name="Seo Y.L."/>
        </authorList>
    </citation>
    <scope>NUCLEOTIDE SEQUENCE [LARGE SCALE GENOMIC DNA]</scope>
    <source>
        <strain evidence="1 2">MaA-C15</strain>
    </source>
</reference>
<gene>
    <name evidence="1" type="ORF">FY036_10125</name>
</gene>
<evidence type="ECO:0000313" key="1">
    <source>
        <dbReference type="EMBL" id="TYR32843.1"/>
    </source>
</evidence>
<evidence type="ECO:0000313" key="2">
    <source>
        <dbReference type="Proteomes" id="UP000323258"/>
    </source>
</evidence>
<dbReference type="SUPFAM" id="SSF53254">
    <property type="entry name" value="Phosphoglycerate mutase-like"/>
    <property type="match status" value="1"/>
</dbReference>
<dbReference type="AlphaFoldDB" id="A0A5D4GXZ0"/>
<keyword evidence="2" id="KW-1185">Reference proteome</keyword>
<proteinExistence type="predicted"/>